<dbReference type="AlphaFoldDB" id="A0A6J4NPN6"/>
<dbReference type="Pfam" id="PF07730">
    <property type="entry name" value="HisKA_3"/>
    <property type="match status" value="1"/>
</dbReference>
<keyword evidence="4" id="KW-0812">Transmembrane</keyword>
<evidence type="ECO:0000259" key="5">
    <source>
        <dbReference type="Pfam" id="PF07730"/>
    </source>
</evidence>
<dbReference type="PANTHER" id="PTHR24421:SF63">
    <property type="entry name" value="SENSOR HISTIDINE KINASE DESK"/>
    <property type="match status" value="1"/>
</dbReference>
<feature type="transmembrane region" description="Helical" evidence="4">
    <location>
        <begin position="85"/>
        <end position="107"/>
    </location>
</feature>
<dbReference type="GO" id="GO:0046983">
    <property type="term" value="F:protein dimerization activity"/>
    <property type="evidence" value="ECO:0007669"/>
    <property type="project" value="InterPro"/>
</dbReference>
<accession>A0A6J4NPN6</accession>
<dbReference type="EMBL" id="CADCUP010000122">
    <property type="protein sequence ID" value="CAA9394570.1"/>
    <property type="molecule type" value="Genomic_DNA"/>
</dbReference>
<proteinExistence type="predicted"/>
<keyword evidence="4" id="KW-1133">Transmembrane helix</keyword>
<dbReference type="InterPro" id="IPR050482">
    <property type="entry name" value="Sensor_HK_TwoCompSys"/>
</dbReference>
<dbReference type="Gene3D" id="3.30.565.10">
    <property type="entry name" value="Histidine kinase-like ATPase, C-terminal domain"/>
    <property type="match status" value="1"/>
</dbReference>
<sequence>MDAVRIRGWWSRRTQVERVRVYTLGSLYWLYWFLLLLAWFSLVTSAGSTATAPAVLSGLATLALGGAGTLVLRDAARLHPRSAPLPWPSLSVLLVLSAVTAPLALLLEEDQRYGGALVVVGALAWGAGGLLDTRVRNGVLLACTAVAGLVGGSIGFAAYGLGVSVFLVFTVQSSLWLLGVVTSLEHARDSEAALAVAQERLRFSQDVHDVMGRRLSTIAVQAELAAALAARGDARATDQVLEIRSTAHEALREARALARGYRPLDLAAEVEGAVSLLGSAGITTRADVSGVPAERHEPVARVIREAVTNVLRHSRATHVEMTYADDRLSVTNDGVDTGRPSGTDGSGLTTLAAQLGGLGARVAAGARGDRFVVSVDFVPVASEVPS</sequence>
<feature type="transmembrane region" description="Helical" evidence="4">
    <location>
        <begin position="138"/>
        <end position="159"/>
    </location>
</feature>
<dbReference type="GO" id="GO:0016020">
    <property type="term" value="C:membrane"/>
    <property type="evidence" value="ECO:0007669"/>
    <property type="project" value="InterPro"/>
</dbReference>
<dbReference type="GO" id="GO:0000155">
    <property type="term" value="F:phosphorelay sensor kinase activity"/>
    <property type="evidence" value="ECO:0007669"/>
    <property type="project" value="InterPro"/>
</dbReference>
<feature type="transmembrane region" description="Helical" evidence="4">
    <location>
        <begin position="21"/>
        <end position="42"/>
    </location>
</feature>
<keyword evidence="4" id="KW-0472">Membrane</keyword>
<evidence type="ECO:0000256" key="3">
    <source>
        <dbReference type="ARBA" id="ARBA00023012"/>
    </source>
</evidence>
<feature type="domain" description="Signal transduction histidine kinase subgroup 3 dimerisation and phosphoacceptor" evidence="5">
    <location>
        <begin position="199"/>
        <end position="265"/>
    </location>
</feature>
<evidence type="ECO:0000313" key="6">
    <source>
        <dbReference type="EMBL" id="CAA9394570.1"/>
    </source>
</evidence>
<dbReference type="Gene3D" id="1.20.5.1930">
    <property type="match status" value="1"/>
</dbReference>
<organism evidence="6">
    <name type="scientific">uncultured Nocardioides sp</name>
    <dbReference type="NCBI Taxonomy" id="198441"/>
    <lineage>
        <taxon>Bacteria</taxon>
        <taxon>Bacillati</taxon>
        <taxon>Actinomycetota</taxon>
        <taxon>Actinomycetes</taxon>
        <taxon>Propionibacteriales</taxon>
        <taxon>Nocardioidaceae</taxon>
        <taxon>Nocardioides</taxon>
        <taxon>environmental samples</taxon>
    </lineage>
</organism>
<feature type="transmembrane region" description="Helical" evidence="4">
    <location>
        <begin position="54"/>
        <end position="73"/>
    </location>
</feature>
<feature type="transmembrane region" description="Helical" evidence="4">
    <location>
        <begin position="113"/>
        <end position="131"/>
    </location>
</feature>
<name>A0A6J4NPN6_9ACTN</name>
<evidence type="ECO:0000256" key="2">
    <source>
        <dbReference type="ARBA" id="ARBA00022777"/>
    </source>
</evidence>
<keyword evidence="2" id="KW-0418">Kinase</keyword>
<keyword evidence="1" id="KW-0808">Transferase</keyword>
<gene>
    <name evidence="6" type="ORF">AVDCRST_MAG06-1816</name>
</gene>
<evidence type="ECO:0000256" key="1">
    <source>
        <dbReference type="ARBA" id="ARBA00022679"/>
    </source>
</evidence>
<dbReference type="InterPro" id="IPR036890">
    <property type="entry name" value="HATPase_C_sf"/>
</dbReference>
<dbReference type="InterPro" id="IPR011712">
    <property type="entry name" value="Sig_transdc_His_kin_sub3_dim/P"/>
</dbReference>
<protein>
    <recommendedName>
        <fullName evidence="5">Signal transduction histidine kinase subgroup 3 dimerisation and phosphoacceptor domain-containing protein</fullName>
    </recommendedName>
</protein>
<dbReference type="PANTHER" id="PTHR24421">
    <property type="entry name" value="NITRATE/NITRITE SENSOR PROTEIN NARX-RELATED"/>
    <property type="match status" value="1"/>
</dbReference>
<evidence type="ECO:0000256" key="4">
    <source>
        <dbReference type="SAM" id="Phobius"/>
    </source>
</evidence>
<reference evidence="6" key="1">
    <citation type="submission" date="2020-02" db="EMBL/GenBank/DDBJ databases">
        <authorList>
            <person name="Meier V. D."/>
        </authorList>
    </citation>
    <scope>NUCLEOTIDE SEQUENCE</scope>
    <source>
        <strain evidence="6">AVDCRST_MAG06</strain>
    </source>
</reference>
<keyword evidence="3" id="KW-0902">Two-component regulatory system</keyword>